<dbReference type="OrthoDB" id="7062343at2"/>
<dbReference type="Proteomes" id="UP000019205">
    <property type="component" value="Chromosome"/>
</dbReference>
<dbReference type="HOGENOM" id="CLU_155311_3_0_6"/>
<dbReference type="RefSeq" id="WP_008294194.1">
    <property type="nucleotide sequence ID" value="NZ_CM002299.1"/>
</dbReference>
<reference evidence="2 3" key="2">
    <citation type="journal article" date="2009" name="PLoS ONE">
        <title>The photosynthetic apparatus and its regulation in the aerobic gammaproteobacterium Congregibacter litoralis gen. nov., sp. nov.</title>
        <authorList>
            <person name="Spring S."/>
            <person name="Lunsdorf H."/>
            <person name="Fuchs B.M."/>
            <person name="Tindall B.J."/>
        </authorList>
    </citation>
    <scope>NUCLEOTIDE SEQUENCE [LARGE SCALE GENOMIC DNA]</scope>
    <source>
        <strain evidence="2">KT71</strain>
    </source>
</reference>
<dbReference type="SUPFAM" id="SSF47598">
    <property type="entry name" value="Ribbon-helix-helix"/>
    <property type="match status" value="1"/>
</dbReference>
<dbReference type="GO" id="GO:0006355">
    <property type="term" value="P:regulation of DNA-templated transcription"/>
    <property type="evidence" value="ECO:0007669"/>
    <property type="project" value="InterPro"/>
</dbReference>
<dbReference type="eggNOG" id="COG3905">
    <property type="taxonomic scope" value="Bacteria"/>
</dbReference>
<reference evidence="2 3" key="1">
    <citation type="journal article" date="2007" name="Proc. Natl. Acad. Sci. U.S.A.">
        <title>Characterization of a marine gammaproteobacterium capable of aerobic anoxygenic photosynthesis.</title>
        <authorList>
            <person name="Fuchs B.M."/>
            <person name="Spring S."/>
            <person name="Teeling H."/>
            <person name="Quast C."/>
            <person name="Wulf J."/>
            <person name="Schattenhofer M."/>
            <person name="Yan S."/>
            <person name="Ferriera S."/>
            <person name="Johnson J."/>
            <person name="Glockner F.O."/>
            <person name="Amann R."/>
        </authorList>
    </citation>
    <scope>NUCLEOTIDE SEQUENCE [LARGE SCALE GENOMIC DNA]</scope>
    <source>
        <strain evidence="2">KT71</strain>
    </source>
</reference>
<dbReference type="Gene3D" id="1.10.1220.10">
    <property type="entry name" value="Met repressor-like"/>
    <property type="match status" value="1"/>
</dbReference>
<evidence type="ECO:0000313" key="3">
    <source>
        <dbReference type="Proteomes" id="UP000019205"/>
    </source>
</evidence>
<dbReference type="STRING" id="314285.KT71_08822"/>
<evidence type="ECO:0000259" key="1">
    <source>
        <dbReference type="Pfam" id="PF01402"/>
    </source>
</evidence>
<accession>A4A4J5</accession>
<evidence type="ECO:0000313" key="2">
    <source>
        <dbReference type="EMBL" id="EAQ98716.1"/>
    </source>
</evidence>
<organism evidence="2 3">
    <name type="scientific">Congregibacter litoralis KT71</name>
    <dbReference type="NCBI Taxonomy" id="314285"/>
    <lineage>
        <taxon>Bacteria</taxon>
        <taxon>Pseudomonadati</taxon>
        <taxon>Pseudomonadota</taxon>
        <taxon>Gammaproteobacteria</taxon>
        <taxon>Cellvibrionales</taxon>
        <taxon>Halieaceae</taxon>
        <taxon>Congregibacter</taxon>
    </lineage>
</organism>
<dbReference type="Pfam" id="PF01402">
    <property type="entry name" value="RHH_1"/>
    <property type="match status" value="1"/>
</dbReference>
<protein>
    <submittedName>
        <fullName evidence="2">Putative transcriptional regulator</fullName>
    </submittedName>
</protein>
<dbReference type="InterPro" id="IPR013321">
    <property type="entry name" value="Arc_rbn_hlx_hlx"/>
</dbReference>
<sequence length="94" mass="10490">MSTTTVRLPDDLKKRLADIAEQAGMTSHALILQAISDRVDADEARNRLLNEADRRYAAIAKTGQTVPWSEMRRYLERRVAGENIDAPAARPLAD</sequence>
<feature type="domain" description="Ribbon-helix-helix protein CopG" evidence="1">
    <location>
        <begin position="4"/>
        <end position="40"/>
    </location>
</feature>
<name>A4A4J5_9GAMM</name>
<comment type="caution">
    <text evidence="2">The sequence shown here is derived from an EMBL/GenBank/DDBJ whole genome shotgun (WGS) entry which is preliminary data.</text>
</comment>
<gene>
    <name evidence="2" type="ORF">KT71_08822</name>
</gene>
<dbReference type="EMBL" id="AAOA02000003">
    <property type="protein sequence ID" value="EAQ98716.1"/>
    <property type="molecule type" value="Genomic_DNA"/>
</dbReference>
<proteinExistence type="predicted"/>
<dbReference type="AlphaFoldDB" id="A4A4J5"/>
<keyword evidence="3" id="KW-1185">Reference proteome</keyword>
<dbReference type="InterPro" id="IPR002145">
    <property type="entry name" value="CopG"/>
</dbReference>
<dbReference type="InterPro" id="IPR010985">
    <property type="entry name" value="Ribbon_hlx_hlx"/>
</dbReference>